<dbReference type="Pfam" id="PF02145">
    <property type="entry name" value="Rap_GAP"/>
    <property type="match status" value="1"/>
</dbReference>
<evidence type="ECO:0000259" key="2">
    <source>
        <dbReference type="PROSITE" id="PS50085"/>
    </source>
</evidence>
<dbReference type="EMBL" id="CAJOBI010024877">
    <property type="protein sequence ID" value="CAF4238816.1"/>
    <property type="molecule type" value="Genomic_DNA"/>
</dbReference>
<evidence type="ECO:0000313" key="6">
    <source>
        <dbReference type="EMBL" id="CAF5181386.1"/>
    </source>
</evidence>
<dbReference type="Proteomes" id="UP000676336">
    <property type="component" value="Unassembled WGS sequence"/>
</dbReference>
<dbReference type="GO" id="GO:0051056">
    <property type="term" value="P:regulation of small GTPase mediated signal transduction"/>
    <property type="evidence" value="ECO:0007669"/>
    <property type="project" value="InterPro"/>
</dbReference>
<dbReference type="InterPro" id="IPR050989">
    <property type="entry name" value="Rap1_Ran_GAP"/>
</dbReference>
<dbReference type="AlphaFoldDB" id="A0A8S3HF41"/>
<dbReference type="Proteomes" id="UP000681720">
    <property type="component" value="Unassembled WGS sequence"/>
</dbReference>
<name>A0A8S3HF41_9BILA</name>
<dbReference type="GO" id="GO:0005096">
    <property type="term" value="F:GTPase activator activity"/>
    <property type="evidence" value="ECO:0007669"/>
    <property type="project" value="UniProtKB-KW"/>
</dbReference>
<evidence type="ECO:0000313" key="5">
    <source>
        <dbReference type="EMBL" id="CAF4257624.1"/>
    </source>
</evidence>
<dbReference type="EMBL" id="CAJOBH010291235">
    <property type="protein sequence ID" value="CAF5181386.1"/>
    <property type="molecule type" value="Genomic_DNA"/>
</dbReference>
<keyword evidence="1" id="KW-0343">GTPase activation</keyword>
<dbReference type="Gene3D" id="3.40.50.11210">
    <property type="entry name" value="Rap/Ran-GAP"/>
    <property type="match status" value="1"/>
</dbReference>
<organism evidence="7 8">
    <name type="scientific">Rotaria magnacalcarata</name>
    <dbReference type="NCBI Taxonomy" id="392030"/>
    <lineage>
        <taxon>Eukaryota</taxon>
        <taxon>Metazoa</taxon>
        <taxon>Spiralia</taxon>
        <taxon>Gnathifera</taxon>
        <taxon>Rotifera</taxon>
        <taxon>Eurotatoria</taxon>
        <taxon>Bdelloidea</taxon>
        <taxon>Philodinida</taxon>
        <taxon>Philodinidae</taxon>
        <taxon>Rotaria</taxon>
    </lineage>
</organism>
<evidence type="ECO:0000313" key="4">
    <source>
        <dbReference type="EMBL" id="CAF4239829.1"/>
    </source>
</evidence>
<dbReference type="InterPro" id="IPR035974">
    <property type="entry name" value="Rap/Ran-GAP_sf"/>
</dbReference>
<dbReference type="EMBL" id="CAJOBJ010028256">
    <property type="protein sequence ID" value="CAF4257624.1"/>
    <property type="molecule type" value="Genomic_DNA"/>
</dbReference>
<sequence length="111" mass="13037">TKFNPECIASQFLHVYLVVTPLNDDGTHFKVSVIRRDNVPSFGPVINHSNSFHCDHTFKQWLLTKLINAEIASCKTNTFQKYQVRKVSFCFMISYYFYFYNETGTYKNAFI</sequence>
<proteinExistence type="predicted"/>
<evidence type="ECO:0000256" key="1">
    <source>
        <dbReference type="ARBA" id="ARBA00022468"/>
    </source>
</evidence>
<gene>
    <name evidence="6" type="ORF">BYL167_LOCUS79012</name>
    <name evidence="7" type="ORF">BYL167_LOCUS79054</name>
    <name evidence="5" type="ORF">GIL414_LOCUS23970</name>
    <name evidence="3" type="ORF">SMN809_LOCUS23479</name>
    <name evidence="4" type="ORF">SMN809_LOCUS23520</name>
</gene>
<dbReference type="PROSITE" id="PS50085">
    <property type="entry name" value="RAPGAP"/>
    <property type="match status" value="1"/>
</dbReference>
<dbReference type="SUPFAM" id="SSF111347">
    <property type="entry name" value="Rap/Ran-GAP"/>
    <property type="match status" value="1"/>
</dbReference>
<dbReference type="GO" id="GO:0005737">
    <property type="term" value="C:cytoplasm"/>
    <property type="evidence" value="ECO:0007669"/>
    <property type="project" value="TreeGrafter"/>
</dbReference>
<feature type="non-terminal residue" evidence="7">
    <location>
        <position position="1"/>
    </location>
</feature>
<reference evidence="7" key="1">
    <citation type="submission" date="2021-02" db="EMBL/GenBank/DDBJ databases">
        <authorList>
            <person name="Nowell W R."/>
        </authorList>
    </citation>
    <scope>NUCLEOTIDE SEQUENCE</scope>
</reference>
<evidence type="ECO:0000313" key="7">
    <source>
        <dbReference type="EMBL" id="CAF5181639.1"/>
    </source>
</evidence>
<feature type="domain" description="Rap-GAP" evidence="2">
    <location>
        <begin position="1"/>
        <end position="94"/>
    </location>
</feature>
<evidence type="ECO:0000313" key="8">
    <source>
        <dbReference type="Proteomes" id="UP000681967"/>
    </source>
</evidence>
<dbReference type="PANTHER" id="PTHR15711:SF32">
    <property type="entry name" value="RAP GTPASE ACTIVATING PROTEIN 1, ISOFORM H"/>
    <property type="match status" value="1"/>
</dbReference>
<comment type="caution">
    <text evidence="7">The sequence shown here is derived from an EMBL/GenBank/DDBJ whole genome shotgun (WGS) entry which is preliminary data.</text>
</comment>
<dbReference type="InterPro" id="IPR000331">
    <property type="entry name" value="Rap/Ran_GAP_dom"/>
</dbReference>
<dbReference type="EMBL" id="CAJOBH010291455">
    <property type="protein sequence ID" value="CAF5181639.1"/>
    <property type="molecule type" value="Genomic_DNA"/>
</dbReference>
<dbReference type="PANTHER" id="PTHR15711">
    <property type="entry name" value="RAP GTPASE-ACTIVATING PROTEIN"/>
    <property type="match status" value="1"/>
</dbReference>
<accession>A0A8S3HF41</accession>
<protein>
    <recommendedName>
        <fullName evidence="2">Rap-GAP domain-containing protein</fullName>
    </recommendedName>
</protein>
<dbReference type="Proteomes" id="UP000681967">
    <property type="component" value="Unassembled WGS sequence"/>
</dbReference>
<evidence type="ECO:0000313" key="3">
    <source>
        <dbReference type="EMBL" id="CAF4238816.1"/>
    </source>
</evidence>
<dbReference type="EMBL" id="CAJOBI010025047">
    <property type="protein sequence ID" value="CAF4239829.1"/>
    <property type="molecule type" value="Genomic_DNA"/>
</dbReference>